<dbReference type="Proteomes" id="UP001329430">
    <property type="component" value="Chromosome 7"/>
</dbReference>
<sequence length="253" mass="29289">MGRRKQSQASRSQSSQLTIEASFSNSQKVIENLDELVNSCVRYFVYRAGCDLPIRKTDLQKHVLKNVGRSFNMILEKVKVILKEVYGYDLYMCEDQQSTVRYLVSNSLPYKNLNEESDNNTERDTHKILIMIILAHIFMCGDNSTEASLFSFLNSLNIDVEENHEIFGNVKTFIKTTMVNQKFLQVENDNVTKRQIYTWGPRAEHEVSKHELLKFVCKIYKDRTPKSWPSQLDSAAKQFNLPINGDENEANDD</sequence>
<evidence type="ECO:0000313" key="2">
    <source>
        <dbReference type="EMBL" id="KAK5641740.1"/>
    </source>
</evidence>
<keyword evidence="3" id="KW-1185">Reference proteome</keyword>
<feature type="domain" description="MAGE" evidence="1">
    <location>
        <begin position="33"/>
        <end position="235"/>
    </location>
</feature>
<dbReference type="SMART" id="SM01373">
    <property type="entry name" value="MAGE"/>
    <property type="match status" value="1"/>
</dbReference>
<protein>
    <recommendedName>
        <fullName evidence="1">MAGE domain-containing protein</fullName>
    </recommendedName>
</protein>
<gene>
    <name evidence="2" type="ORF">RI129_010287</name>
</gene>
<dbReference type="EMBL" id="JAVRBK010000007">
    <property type="protein sequence ID" value="KAK5641740.1"/>
    <property type="molecule type" value="Genomic_DNA"/>
</dbReference>
<proteinExistence type="predicted"/>
<dbReference type="Gene3D" id="1.10.10.1210">
    <property type="entry name" value="MAGE homology domain, winged helix WH2 motif"/>
    <property type="match status" value="1"/>
</dbReference>
<reference evidence="2 3" key="1">
    <citation type="journal article" date="2024" name="Insects">
        <title>An Improved Chromosome-Level Genome Assembly of the Firefly Pyrocoelia pectoralis.</title>
        <authorList>
            <person name="Fu X."/>
            <person name="Meyer-Rochow V.B."/>
            <person name="Ballantyne L."/>
            <person name="Zhu X."/>
        </authorList>
    </citation>
    <scope>NUCLEOTIDE SEQUENCE [LARGE SCALE GENOMIC DNA]</scope>
    <source>
        <strain evidence="2">XCY_ONT2</strain>
    </source>
</reference>
<comment type="caution">
    <text evidence="2">The sequence shown here is derived from an EMBL/GenBank/DDBJ whole genome shotgun (WGS) entry which is preliminary data.</text>
</comment>
<dbReference type="InterPro" id="IPR041898">
    <property type="entry name" value="MAGE_WH1"/>
</dbReference>
<dbReference type="PANTHER" id="PTHR11736">
    <property type="entry name" value="MELANOMA-ASSOCIATED ANTIGEN MAGE ANTIGEN"/>
    <property type="match status" value="1"/>
</dbReference>
<evidence type="ECO:0000313" key="3">
    <source>
        <dbReference type="Proteomes" id="UP001329430"/>
    </source>
</evidence>
<name>A0AAN7V478_9COLE</name>
<evidence type="ECO:0000259" key="1">
    <source>
        <dbReference type="PROSITE" id="PS50838"/>
    </source>
</evidence>
<dbReference type="InterPro" id="IPR037445">
    <property type="entry name" value="MAGE"/>
</dbReference>
<dbReference type="InterPro" id="IPR002190">
    <property type="entry name" value="MHD_dom"/>
</dbReference>
<dbReference type="FunFam" id="1.10.10.1210:FF:000001">
    <property type="entry name" value="melanoma-associated antigen D1"/>
    <property type="match status" value="1"/>
</dbReference>
<dbReference type="GO" id="GO:0005634">
    <property type="term" value="C:nucleus"/>
    <property type="evidence" value="ECO:0007669"/>
    <property type="project" value="TreeGrafter"/>
</dbReference>
<dbReference type="Gene3D" id="1.10.10.1200">
    <property type="entry name" value="MAGE homology domain, winged helix WH1 motif"/>
    <property type="match status" value="1"/>
</dbReference>
<dbReference type="AlphaFoldDB" id="A0AAN7V478"/>
<dbReference type="InterPro" id="IPR041899">
    <property type="entry name" value="MAGE_WH2"/>
</dbReference>
<dbReference type="PROSITE" id="PS50838">
    <property type="entry name" value="MAGE"/>
    <property type="match status" value="1"/>
</dbReference>
<dbReference type="PANTHER" id="PTHR11736:SF14">
    <property type="entry name" value="NSE3 HOMOLOG, SMC5-SMC6 COMPLEX COMPONENT"/>
    <property type="match status" value="1"/>
</dbReference>
<dbReference type="Pfam" id="PF01454">
    <property type="entry name" value="MAGE"/>
    <property type="match status" value="1"/>
</dbReference>
<accession>A0AAN7V478</accession>
<organism evidence="2 3">
    <name type="scientific">Pyrocoelia pectoralis</name>
    <dbReference type="NCBI Taxonomy" id="417401"/>
    <lineage>
        <taxon>Eukaryota</taxon>
        <taxon>Metazoa</taxon>
        <taxon>Ecdysozoa</taxon>
        <taxon>Arthropoda</taxon>
        <taxon>Hexapoda</taxon>
        <taxon>Insecta</taxon>
        <taxon>Pterygota</taxon>
        <taxon>Neoptera</taxon>
        <taxon>Endopterygota</taxon>
        <taxon>Coleoptera</taxon>
        <taxon>Polyphaga</taxon>
        <taxon>Elateriformia</taxon>
        <taxon>Elateroidea</taxon>
        <taxon>Lampyridae</taxon>
        <taxon>Lampyrinae</taxon>
        <taxon>Pyrocoelia</taxon>
    </lineage>
</organism>